<dbReference type="EMBL" id="LTAY01000025">
    <property type="protein sequence ID" value="OPX49319.1"/>
    <property type="molecule type" value="Genomic_DNA"/>
</dbReference>
<comment type="similarity">
    <text evidence="1">Belongs to the cycloisomerase 2 family.</text>
</comment>
<dbReference type="AlphaFoldDB" id="A0A1V4SYL3"/>
<dbReference type="InterPro" id="IPR015943">
    <property type="entry name" value="WD40/YVTN_repeat-like_dom_sf"/>
</dbReference>
<evidence type="ECO:0000256" key="1">
    <source>
        <dbReference type="ARBA" id="ARBA00005564"/>
    </source>
</evidence>
<dbReference type="InterPro" id="IPR019405">
    <property type="entry name" value="Lactonase_7-beta_prop"/>
</dbReference>
<organism evidence="2 3">
    <name type="scientific">Clostridium thermobutyricum DSM 4928</name>
    <dbReference type="NCBI Taxonomy" id="1121339"/>
    <lineage>
        <taxon>Bacteria</taxon>
        <taxon>Bacillati</taxon>
        <taxon>Bacillota</taxon>
        <taxon>Clostridia</taxon>
        <taxon>Eubacteriales</taxon>
        <taxon>Clostridiaceae</taxon>
        <taxon>Clostridium</taxon>
    </lineage>
</organism>
<protein>
    <submittedName>
        <fullName evidence="2">6-phosphogluconolactonase</fullName>
        <ecNumber evidence="2">3.1.1.31</ecNumber>
    </submittedName>
</protein>
<gene>
    <name evidence="2" type="primary">pgl</name>
    <name evidence="2" type="ORF">CLTHE_07010</name>
</gene>
<dbReference type="Proteomes" id="UP000191448">
    <property type="component" value="Unassembled WGS sequence"/>
</dbReference>
<comment type="caution">
    <text evidence="2">The sequence shown here is derived from an EMBL/GenBank/DDBJ whole genome shotgun (WGS) entry which is preliminary data.</text>
</comment>
<reference evidence="2 3" key="1">
    <citation type="submission" date="2016-02" db="EMBL/GenBank/DDBJ databases">
        <title>Genome sequence of Clostridium thermobutyricum DSM 4928.</title>
        <authorList>
            <person name="Poehlein A."/>
            <person name="Daniel R."/>
        </authorList>
    </citation>
    <scope>NUCLEOTIDE SEQUENCE [LARGE SCALE GENOMIC DNA]</scope>
    <source>
        <strain evidence="2 3">DSM 4928</strain>
    </source>
</reference>
<dbReference type="EC" id="3.1.1.31" evidence="2"/>
<sequence length="316" mass="36566">MSKNFLIGTYTKKYSKGIYKFTLDSNDNGSFEKRFKLHNPTYIDIKNNFLISSHGDSNSGGVVLFSLKNDSLIPLDKAEDFNCPPCFVEIYKDYVLSCNYHQGLFILYKITSDYSLQKLNSISIENGKLHCCRVYKDKLYIVDLNNSSLNVYSFPNLKPITKINLEKKSKPRHLDFKDNFVYLITEGTYELFQIDIDTLYISNSIKPLNFNNDLEGAAIHIYDNFIYTSERKTNTFSVFKILENNSLKHIQNFSYKKINSPRDFILDSDKLFSCNLKSDSISIFSLKNGIIDKFSNEIPIPEPICIKKYKNKTCPN</sequence>
<keyword evidence="2" id="KW-0378">Hydrolase</keyword>
<dbReference type="InterPro" id="IPR050282">
    <property type="entry name" value="Cycloisomerase_2"/>
</dbReference>
<dbReference type="Gene3D" id="2.130.10.10">
    <property type="entry name" value="YVTN repeat-like/Quinoprotein amine dehydrogenase"/>
    <property type="match status" value="1"/>
</dbReference>
<proteinExistence type="inferred from homology"/>
<dbReference type="Pfam" id="PF10282">
    <property type="entry name" value="Lactonase"/>
    <property type="match status" value="1"/>
</dbReference>
<name>A0A1V4SYL3_9CLOT</name>
<dbReference type="PANTHER" id="PTHR30344">
    <property type="entry name" value="6-PHOSPHOGLUCONOLACTONASE-RELATED"/>
    <property type="match status" value="1"/>
</dbReference>
<dbReference type="GO" id="GO:0017057">
    <property type="term" value="F:6-phosphogluconolactonase activity"/>
    <property type="evidence" value="ECO:0007669"/>
    <property type="project" value="UniProtKB-EC"/>
</dbReference>
<dbReference type="OrthoDB" id="9790815at2"/>
<accession>A0A1V4SYL3</accession>
<dbReference type="GO" id="GO:0005829">
    <property type="term" value="C:cytosol"/>
    <property type="evidence" value="ECO:0007669"/>
    <property type="project" value="TreeGrafter"/>
</dbReference>
<evidence type="ECO:0000313" key="3">
    <source>
        <dbReference type="Proteomes" id="UP000191448"/>
    </source>
</evidence>
<dbReference type="RefSeq" id="WP_080022023.1">
    <property type="nucleotide sequence ID" value="NZ_LTAY01000025.1"/>
</dbReference>
<dbReference type="PANTHER" id="PTHR30344:SF1">
    <property type="entry name" value="6-PHOSPHOGLUCONOLACTONASE"/>
    <property type="match status" value="1"/>
</dbReference>
<dbReference type="SUPFAM" id="SSF75011">
    <property type="entry name" value="3-carboxy-cis,cis-mucoante lactonizing enzyme"/>
    <property type="match status" value="1"/>
</dbReference>
<evidence type="ECO:0000313" key="2">
    <source>
        <dbReference type="EMBL" id="OPX49319.1"/>
    </source>
</evidence>